<feature type="region of interest" description="Disordered" evidence="1">
    <location>
        <begin position="57"/>
        <end position="76"/>
    </location>
</feature>
<dbReference type="Proteomes" id="UP000559027">
    <property type="component" value="Unassembled WGS sequence"/>
</dbReference>
<proteinExistence type="predicted"/>
<reference evidence="2 3" key="1">
    <citation type="journal article" date="2020" name="ISME J.">
        <title>Uncovering the hidden diversity of litter-decomposition mechanisms in mushroom-forming fungi.</title>
        <authorList>
            <person name="Floudas D."/>
            <person name="Bentzer J."/>
            <person name="Ahren D."/>
            <person name="Johansson T."/>
            <person name="Persson P."/>
            <person name="Tunlid A."/>
        </authorList>
    </citation>
    <scope>NUCLEOTIDE SEQUENCE [LARGE SCALE GENOMIC DNA]</scope>
    <source>
        <strain evidence="2 3">CBS 146.42</strain>
    </source>
</reference>
<organism evidence="2 3">
    <name type="scientific">Leucocoprinus leucothites</name>
    <dbReference type="NCBI Taxonomy" id="201217"/>
    <lineage>
        <taxon>Eukaryota</taxon>
        <taxon>Fungi</taxon>
        <taxon>Dikarya</taxon>
        <taxon>Basidiomycota</taxon>
        <taxon>Agaricomycotina</taxon>
        <taxon>Agaricomycetes</taxon>
        <taxon>Agaricomycetidae</taxon>
        <taxon>Agaricales</taxon>
        <taxon>Agaricineae</taxon>
        <taxon>Agaricaceae</taxon>
        <taxon>Leucocoprinus</taxon>
    </lineage>
</organism>
<feature type="region of interest" description="Disordered" evidence="1">
    <location>
        <begin position="118"/>
        <end position="150"/>
    </location>
</feature>
<evidence type="ECO:0000256" key="1">
    <source>
        <dbReference type="SAM" id="MobiDB-lite"/>
    </source>
</evidence>
<comment type="caution">
    <text evidence="2">The sequence shown here is derived from an EMBL/GenBank/DDBJ whole genome shotgun (WGS) entry which is preliminary data.</text>
</comment>
<gene>
    <name evidence="2" type="ORF">D9756_003702</name>
</gene>
<feature type="region of interest" description="Disordered" evidence="1">
    <location>
        <begin position="198"/>
        <end position="218"/>
    </location>
</feature>
<feature type="compositionally biased region" description="Polar residues" evidence="1">
    <location>
        <begin position="206"/>
        <end position="216"/>
    </location>
</feature>
<keyword evidence="3" id="KW-1185">Reference proteome</keyword>
<feature type="region of interest" description="Disordered" evidence="1">
    <location>
        <begin position="390"/>
        <end position="419"/>
    </location>
</feature>
<protein>
    <submittedName>
        <fullName evidence="2">Uncharacterized protein</fullName>
    </submittedName>
</protein>
<sequence length="419" mass="46303">MDPSQKAGTNRFPTAKAAALARWRMFADTVISRRQTEKPIFPPPSWEIDKLVIDSNSGWDKTEFEPPSKTPSEEENVAKLAETVVSTEVPVDLEPEDTGPLTFAQRIRDLIESLPLPGAFTPSRQSTTVEAPDPEPNVLKAEDGSTGPPVPPGVDQELVLMLSSEEVMNGDEGEGSNQGTQRQSIWNMLSSMKWKGKEKEMDREQASSSPTPSLTQDHGLMMYSPLEPANDSKVELAEVCSLSDTTARLGSPVLDQPGEDAEWVPSTTQISVYATWWGYRLYLPPSAMTTLDSVSLKATTQAAMITGALKWLLNQVPEILVPVQFRPPLTLLKRLSPVVGYIGVFIAWSWGRIKKHDKGNGVVLTATWLLPVALIPMAWDAGEISGPILLPKPEDRVPPPNDDRDKEHSQEKKKRFWFL</sequence>
<name>A0A8H5D905_9AGAR</name>
<dbReference type="AlphaFoldDB" id="A0A8H5D905"/>
<evidence type="ECO:0000313" key="3">
    <source>
        <dbReference type="Proteomes" id="UP000559027"/>
    </source>
</evidence>
<dbReference type="OrthoDB" id="3247214at2759"/>
<feature type="compositionally biased region" description="Basic and acidic residues" evidence="1">
    <location>
        <begin position="392"/>
        <end position="410"/>
    </location>
</feature>
<evidence type="ECO:0000313" key="2">
    <source>
        <dbReference type="EMBL" id="KAF5355760.1"/>
    </source>
</evidence>
<accession>A0A8H5D905</accession>
<dbReference type="EMBL" id="JAACJO010000007">
    <property type="protein sequence ID" value="KAF5355760.1"/>
    <property type="molecule type" value="Genomic_DNA"/>
</dbReference>